<name>A0A1A6G2T3_NEOLE</name>
<evidence type="ECO:0000256" key="3">
    <source>
        <dbReference type="ARBA" id="ARBA00022692"/>
    </source>
</evidence>
<dbReference type="STRING" id="56216.A0A1A6G2T3"/>
<dbReference type="Pfam" id="PF05805">
    <property type="entry name" value="L6_membrane"/>
    <property type="match status" value="1"/>
</dbReference>
<evidence type="ECO:0000256" key="2">
    <source>
        <dbReference type="ARBA" id="ARBA00006193"/>
    </source>
</evidence>
<keyword evidence="5 6" id="KW-0472">Membrane</keyword>
<accession>A0A1A6G2T3</accession>
<dbReference type="GO" id="GO:0016020">
    <property type="term" value="C:membrane"/>
    <property type="evidence" value="ECO:0007669"/>
    <property type="project" value="UniProtKB-SubCell"/>
</dbReference>
<reference evidence="7 8" key="1">
    <citation type="submission" date="2016-06" db="EMBL/GenBank/DDBJ databases">
        <title>The Draft Genome Sequence and Annotation of the Desert Woodrat Neotoma lepida.</title>
        <authorList>
            <person name="Campbell M."/>
            <person name="Oakeson K.F."/>
            <person name="Yandell M."/>
            <person name="Halpert J.R."/>
            <person name="Dearing D."/>
        </authorList>
    </citation>
    <scope>NUCLEOTIDE SEQUENCE [LARGE SCALE GENOMIC DNA]</scope>
    <source>
        <strain evidence="7">417</strain>
        <tissue evidence="7">Liver</tissue>
    </source>
</reference>
<protein>
    <submittedName>
        <fullName evidence="7">Uncharacterized protein</fullName>
    </submittedName>
</protein>
<sequence>YLLEPHTWSKCHEPKNIVEWNVTLFSILLALGGIEFILCLTQVINGVLRGICGYCCSRQQMITAMLSLEAVKPA</sequence>
<comment type="caution">
    <text evidence="7">The sequence shown here is derived from an EMBL/GenBank/DDBJ whole genome shotgun (WGS) entry which is preliminary data.</text>
</comment>
<feature type="transmembrane region" description="Helical" evidence="6">
    <location>
        <begin position="20"/>
        <end position="40"/>
    </location>
</feature>
<gene>
    <name evidence="7" type="ORF">A6R68_08369</name>
</gene>
<dbReference type="Proteomes" id="UP000092124">
    <property type="component" value="Unassembled WGS sequence"/>
</dbReference>
<proteinExistence type="inferred from homology"/>
<feature type="non-terminal residue" evidence="7">
    <location>
        <position position="74"/>
    </location>
</feature>
<keyword evidence="4 6" id="KW-1133">Transmembrane helix</keyword>
<organism evidence="7 8">
    <name type="scientific">Neotoma lepida</name>
    <name type="common">Desert woodrat</name>
    <dbReference type="NCBI Taxonomy" id="56216"/>
    <lineage>
        <taxon>Eukaryota</taxon>
        <taxon>Metazoa</taxon>
        <taxon>Chordata</taxon>
        <taxon>Craniata</taxon>
        <taxon>Vertebrata</taxon>
        <taxon>Euteleostomi</taxon>
        <taxon>Mammalia</taxon>
        <taxon>Eutheria</taxon>
        <taxon>Euarchontoglires</taxon>
        <taxon>Glires</taxon>
        <taxon>Rodentia</taxon>
        <taxon>Myomorpha</taxon>
        <taxon>Muroidea</taxon>
        <taxon>Cricetidae</taxon>
        <taxon>Neotominae</taxon>
        <taxon>Neotoma</taxon>
    </lineage>
</organism>
<comment type="subcellular location">
    <subcellularLocation>
        <location evidence="1">Membrane</location>
        <topology evidence="1">Multi-pass membrane protein</topology>
    </subcellularLocation>
</comment>
<evidence type="ECO:0000256" key="6">
    <source>
        <dbReference type="SAM" id="Phobius"/>
    </source>
</evidence>
<feature type="non-terminal residue" evidence="7">
    <location>
        <position position="1"/>
    </location>
</feature>
<dbReference type="EMBL" id="LZPO01107624">
    <property type="protein sequence ID" value="OBS60506.1"/>
    <property type="molecule type" value="Genomic_DNA"/>
</dbReference>
<evidence type="ECO:0000313" key="7">
    <source>
        <dbReference type="EMBL" id="OBS60506.1"/>
    </source>
</evidence>
<evidence type="ECO:0000256" key="4">
    <source>
        <dbReference type="ARBA" id="ARBA00022989"/>
    </source>
</evidence>
<dbReference type="AlphaFoldDB" id="A0A1A6G2T3"/>
<evidence type="ECO:0000256" key="1">
    <source>
        <dbReference type="ARBA" id="ARBA00004141"/>
    </source>
</evidence>
<keyword evidence="3 6" id="KW-0812">Transmembrane</keyword>
<dbReference type="OrthoDB" id="8697884at2759"/>
<comment type="similarity">
    <text evidence="2">Belongs to the L6 tetraspanin family.</text>
</comment>
<dbReference type="InterPro" id="IPR008661">
    <property type="entry name" value="L6_membrane"/>
</dbReference>
<evidence type="ECO:0000256" key="5">
    <source>
        <dbReference type="ARBA" id="ARBA00023136"/>
    </source>
</evidence>
<evidence type="ECO:0000313" key="8">
    <source>
        <dbReference type="Proteomes" id="UP000092124"/>
    </source>
</evidence>
<dbReference type="PANTHER" id="PTHR14198:SF18">
    <property type="entry name" value="TRANSMEMBRANE 4 L6 FAMILY MEMBER 1"/>
    <property type="match status" value="1"/>
</dbReference>
<dbReference type="PANTHER" id="PTHR14198">
    <property type="entry name" value="TRANSMEMBRANE 4 L6 FAMILY MEMBER 1-RELATED"/>
    <property type="match status" value="1"/>
</dbReference>
<keyword evidence="8" id="KW-1185">Reference proteome</keyword>